<dbReference type="EMBL" id="FNCV01000026">
    <property type="protein sequence ID" value="SDH93142.1"/>
    <property type="molecule type" value="Genomic_DNA"/>
</dbReference>
<protein>
    <submittedName>
        <fullName evidence="1">Uncharacterized protein</fullName>
    </submittedName>
</protein>
<evidence type="ECO:0000313" key="1">
    <source>
        <dbReference type="EMBL" id="SDH93142.1"/>
    </source>
</evidence>
<dbReference type="Proteomes" id="UP000217076">
    <property type="component" value="Unassembled WGS sequence"/>
</dbReference>
<sequence>MNNPSTLELVQSMTFEQYVDYVTDAFVEFYDRAPNGDLTVGLRFWHDINVHPESAALMLPDYGY</sequence>
<proteinExistence type="predicted"/>
<keyword evidence="2" id="KW-1185">Reference proteome</keyword>
<gene>
    <name evidence="1" type="ORF">SAMN05421742_12610</name>
</gene>
<dbReference type="OrthoDB" id="7364818at2"/>
<evidence type="ECO:0000313" key="2">
    <source>
        <dbReference type="Proteomes" id="UP000217076"/>
    </source>
</evidence>
<organism evidence="1 2">
    <name type="scientific">Roseospirillum parvum</name>
    <dbReference type="NCBI Taxonomy" id="83401"/>
    <lineage>
        <taxon>Bacteria</taxon>
        <taxon>Pseudomonadati</taxon>
        <taxon>Pseudomonadota</taxon>
        <taxon>Alphaproteobacteria</taxon>
        <taxon>Rhodospirillales</taxon>
        <taxon>Rhodospirillaceae</taxon>
        <taxon>Roseospirillum</taxon>
    </lineage>
</organism>
<dbReference type="AlphaFoldDB" id="A0A1G8GFH7"/>
<name>A0A1G8GFH7_9PROT</name>
<dbReference type="RefSeq" id="WP_092622082.1">
    <property type="nucleotide sequence ID" value="NZ_FNCV01000026.1"/>
</dbReference>
<reference evidence="2" key="1">
    <citation type="submission" date="2016-10" db="EMBL/GenBank/DDBJ databases">
        <authorList>
            <person name="Varghese N."/>
            <person name="Submissions S."/>
        </authorList>
    </citation>
    <scope>NUCLEOTIDE SEQUENCE [LARGE SCALE GENOMIC DNA]</scope>
    <source>
        <strain evidence="2">930I</strain>
    </source>
</reference>
<accession>A0A1G8GFH7</accession>